<sequence length="166" mass="18734">MVLYSTNALYTIGLFSQFRRFDISRFRRCKETPLDAIVVAGAAEHASMRHELSWLVIALLSLRSHLLLLLDSIPHAALATPLDWTAPQSRLGPLALFNNARAFQIPDLRPAVLVVYRPVAQGLQLFCLTYFSSRRFFFLAVLALCILCWATSSLRIDSAFFLSFVI</sequence>
<organism evidence="2 3">
    <name type="scientific">Aspergillus sydowii CBS 593.65</name>
    <dbReference type="NCBI Taxonomy" id="1036612"/>
    <lineage>
        <taxon>Eukaryota</taxon>
        <taxon>Fungi</taxon>
        <taxon>Dikarya</taxon>
        <taxon>Ascomycota</taxon>
        <taxon>Pezizomycotina</taxon>
        <taxon>Eurotiomycetes</taxon>
        <taxon>Eurotiomycetidae</taxon>
        <taxon>Eurotiales</taxon>
        <taxon>Aspergillaceae</taxon>
        <taxon>Aspergillus</taxon>
        <taxon>Aspergillus subgen. Nidulantes</taxon>
    </lineage>
</organism>
<keyword evidence="1" id="KW-0472">Membrane</keyword>
<accession>A0A1L9TZ28</accession>
<protein>
    <submittedName>
        <fullName evidence="2">Uncharacterized protein</fullName>
    </submittedName>
</protein>
<keyword evidence="1" id="KW-0812">Transmembrane</keyword>
<name>A0A1L9TZ28_9EURO</name>
<dbReference type="EMBL" id="KV878582">
    <property type="protein sequence ID" value="OJJ64694.1"/>
    <property type="molecule type" value="Genomic_DNA"/>
</dbReference>
<proteinExistence type="predicted"/>
<evidence type="ECO:0000313" key="3">
    <source>
        <dbReference type="Proteomes" id="UP000184356"/>
    </source>
</evidence>
<dbReference type="VEuPathDB" id="FungiDB:ASPSYDRAFT_342418"/>
<gene>
    <name evidence="2" type="ORF">ASPSYDRAFT_342418</name>
</gene>
<evidence type="ECO:0000256" key="1">
    <source>
        <dbReference type="SAM" id="Phobius"/>
    </source>
</evidence>
<dbReference type="Proteomes" id="UP000184356">
    <property type="component" value="Unassembled WGS sequence"/>
</dbReference>
<keyword evidence="3" id="KW-1185">Reference proteome</keyword>
<evidence type="ECO:0000313" key="2">
    <source>
        <dbReference type="EMBL" id="OJJ64694.1"/>
    </source>
</evidence>
<keyword evidence="1" id="KW-1133">Transmembrane helix</keyword>
<reference evidence="3" key="1">
    <citation type="journal article" date="2017" name="Genome Biol.">
        <title>Comparative genomics reveals high biological diversity and specific adaptations in the industrially and medically important fungal genus Aspergillus.</title>
        <authorList>
            <person name="de Vries R.P."/>
            <person name="Riley R."/>
            <person name="Wiebenga A."/>
            <person name="Aguilar-Osorio G."/>
            <person name="Amillis S."/>
            <person name="Uchima C.A."/>
            <person name="Anderluh G."/>
            <person name="Asadollahi M."/>
            <person name="Askin M."/>
            <person name="Barry K."/>
            <person name="Battaglia E."/>
            <person name="Bayram O."/>
            <person name="Benocci T."/>
            <person name="Braus-Stromeyer S.A."/>
            <person name="Caldana C."/>
            <person name="Canovas D."/>
            <person name="Cerqueira G.C."/>
            <person name="Chen F."/>
            <person name="Chen W."/>
            <person name="Choi C."/>
            <person name="Clum A."/>
            <person name="Dos Santos R.A."/>
            <person name="Damasio A.R."/>
            <person name="Diallinas G."/>
            <person name="Emri T."/>
            <person name="Fekete E."/>
            <person name="Flipphi M."/>
            <person name="Freyberg S."/>
            <person name="Gallo A."/>
            <person name="Gournas C."/>
            <person name="Habgood R."/>
            <person name="Hainaut M."/>
            <person name="Harispe M.L."/>
            <person name="Henrissat B."/>
            <person name="Hilden K.S."/>
            <person name="Hope R."/>
            <person name="Hossain A."/>
            <person name="Karabika E."/>
            <person name="Karaffa L."/>
            <person name="Karanyi Z."/>
            <person name="Krasevec N."/>
            <person name="Kuo A."/>
            <person name="Kusch H."/>
            <person name="LaButti K."/>
            <person name="Lagendijk E.L."/>
            <person name="Lapidus A."/>
            <person name="Levasseur A."/>
            <person name="Lindquist E."/>
            <person name="Lipzen A."/>
            <person name="Logrieco A.F."/>
            <person name="MacCabe A."/>
            <person name="Maekelae M.R."/>
            <person name="Malavazi I."/>
            <person name="Melin P."/>
            <person name="Meyer V."/>
            <person name="Mielnichuk N."/>
            <person name="Miskei M."/>
            <person name="Molnar A.P."/>
            <person name="Mule G."/>
            <person name="Ngan C.Y."/>
            <person name="Orejas M."/>
            <person name="Orosz E."/>
            <person name="Ouedraogo J.P."/>
            <person name="Overkamp K.M."/>
            <person name="Park H.-S."/>
            <person name="Perrone G."/>
            <person name="Piumi F."/>
            <person name="Punt P.J."/>
            <person name="Ram A.F."/>
            <person name="Ramon A."/>
            <person name="Rauscher S."/>
            <person name="Record E."/>
            <person name="Riano-Pachon D.M."/>
            <person name="Robert V."/>
            <person name="Roehrig J."/>
            <person name="Ruller R."/>
            <person name="Salamov A."/>
            <person name="Salih N.S."/>
            <person name="Samson R.A."/>
            <person name="Sandor E."/>
            <person name="Sanguinetti M."/>
            <person name="Schuetze T."/>
            <person name="Sepcic K."/>
            <person name="Shelest E."/>
            <person name="Sherlock G."/>
            <person name="Sophianopoulou V."/>
            <person name="Squina F.M."/>
            <person name="Sun H."/>
            <person name="Susca A."/>
            <person name="Todd R.B."/>
            <person name="Tsang A."/>
            <person name="Unkles S.E."/>
            <person name="van de Wiele N."/>
            <person name="van Rossen-Uffink D."/>
            <person name="Oliveira J.V."/>
            <person name="Vesth T.C."/>
            <person name="Visser J."/>
            <person name="Yu J.-H."/>
            <person name="Zhou M."/>
            <person name="Andersen M.R."/>
            <person name="Archer D.B."/>
            <person name="Baker S.E."/>
            <person name="Benoit I."/>
            <person name="Brakhage A.A."/>
            <person name="Braus G.H."/>
            <person name="Fischer R."/>
            <person name="Frisvad J.C."/>
            <person name="Goldman G.H."/>
            <person name="Houbraken J."/>
            <person name="Oakley B."/>
            <person name="Pocsi I."/>
            <person name="Scazzocchio C."/>
            <person name="Seiboth B."/>
            <person name="vanKuyk P.A."/>
            <person name="Wortman J."/>
            <person name="Dyer P.S."/>
            <person name="Grigoriev I.V."/>
        </authorList>
    </citation>
    <scope>NUCLEOTIDE SEQUENCE [LARGE SCALE GENOMIC DNA]</scope>
    <source>
        <strain evidence="3">CBS 593.65</strain>
    </source>
</reference>
<dbReference type="AlphaFoldDB" id="A0A1L9TZ28"/>
<feature type="transmembrane region" description="Helical" evidence="1">
    <location>
        <begin position="136"/>
        <end position="156"/>
    </location>
</feature>
<dbReference type="GeneID" id="63761284"/>
<dbReference type="RefSeq" id="XP_040708500.1">
    <property type="nucleotide sequence ID" value="XM_040845211.1"/>
</dbReference>